<evidence type="ECO:0000313" key="2">
    <source>
        <dbReference type="EMBL" id="QHS80689.1"/>
    </source>
</evidence>
<keyword evidence="1" id="KW-1133">Transmembrane helix</keyword>
<organism evidence="2">
    <name type="scientific">viral metagenome</name>
    <dbReference type="NCBI Taxonomy" id="1070528"/>
    <lineage>
        <taxon>unclassified sequences</taxon>
        <taxon>metagenomes</taxon>
        <taxon>organismal metagenomes</taxon>
    </lineage>
</organism>
<protein>
    <submittedName>
        <fullName evidence="2">Uncharacterized protein</fullName>
    </submittedName>
</protein>
<keyword evidence="1" id="KW-0812">Transmembrane</keyword>
<name>A0A6C0ALL6_9ZZZZ</name>
<dbReference type="AlphaFoldDB" id="A0A6C0ALL6"/>
<keyword evidence="1" id="KW-0472">Membrane</keyword>
<accession>A0A6C0ALL6</accession>
<feature type="transmembrane region" description="Helical" evidence="1">
    <location>
        <begin position="20"/>
        <end position="37"/>
    </location>
</feature>
<evidence type="ECO:0000256" key="1">
    <source>
        <dbReference type="SAM" id="Phobius"/>
    </source>
</evidence>
<reference evidence="2" key="1">
    <citation type="journal article" date="2020" name="Nature">
        <title>Giant virus diversity and host interactions through global metagenomics.</title>
        <authorList>
            <person name="Schulz F."/>
            <person name="Roux S."/>
            <person name="Paez-Espino D."/>
            <person name="Jungbluth S."/>
            <person name="Walsh D.A."/>
            <person name="Denef V.J."/>
            <person name="McMahon K.D."/>
            <person name="Konstantinidis K.T."/>
            <person name="Eloe-Fadrosh E.A."/>
            <person name="Kyrpides N.C."/>
            <person name="Woyke T."/>
        </authorList>
    </citation>
    <scope>NUCLEOTIDE SEQUENCE</scope>
    <source>
        <strain evidence="2">GVMAG-S-1091796-13</strain>
    </source>
</reference>
<sequence length="67" mass="7830">MYKISIIKNQKKKKNNSNLIYILFVPALLYLTHFIFLNPNNNINLLKTRSFSDELLTEPYPASNNSI</sequence>
<proteinExistence type="predicted"/>
<dbReference type="EMBL" id="MN740716">
    <property type="protein sequence ID" value="QHS80689.1"/>
    <property type="molecule type" value="Genomic_DNA"/>
</dbReference>